<name>A0ABQ6LBW3_9RHOB</name>
<dbReference type="Pfam" id="PF02211">
    <property type="entry name" value="NHase_beta_C"/>
    <property type="match status" value="1"/>
</dbReference>
<protein>
    <recommendedName>
        <fullName evidence="1">Nitrile hydratase beta subunit domain-containing protein</fullName>
    </recommendedName>
</protein>
<dbReference type="Gene3D" id="2.30.30.50">
    <property type="match status" value="1"/>
</dbReference>
<feature type="domain" description="Nitrile hydratase beta subunit" evidence="1">
    <location>
        <begin position="19"/>
        <end position="110"/>
    </location>
</feature>
<dbReference type="EMBL" id="BSYI01000001">
    <property type="protein sequence ID" value="GMG80895.1"/>
    <property type="molecule type" value="Genomic_DNA"/>
</dbReference>
<reference evidence="2 3" key="1">
    <citation type="submission" date="2023-04" db="EMBL/GenBank/DDBJ databases">
        <title>Marinoamorphus aggregata gen. nov., sp. Nov., isolate from tissue of brittle star Ophioplocus japonicus.</title>
        <authorList>
            <person name="Kawano K."/>
            <person name="Sawayama S."/>
            <person name="Nakagawa S."/>
        </authorList>
    </citation>
    <scope>NUCLEOTIDE SEQUENCE [LARGE SCALE GENOMIC DNA]</scope>
    <source>
        <strain evidence="2 3">NKW23</strain>
    </source>
</reference>
<organism evidence="2 3">
    <name type="scientific">Paralimibaculum aggregatum</name>
    <dbReference type="NCBI Taxonomy" id="3036245"/>
    <lineage>
        <taxon>Bacteria</taxon>
        <taxon>Pseudomonadati</taxon>
        <taxon>Pseudomonadota</taxon>
        <taxon>Alphaproteobacteria</taxon>
        <taxon>Rhodobacterales</taxon>
        <taxon>Paracoccaceae</taxon>
        <taxon>Paralimibaculum</taxon>
    </lineage>
</organism>
<evidence type="ECO:0000313" key="2">
    <source>
        <dbReference type="EMBL" id="GMG80895.1"/>
    </source>
</evidence>
<evidence type="ECO:0000313" key="3">
    <source>
        <dbReference type="Proteomes" id="UP001239909"/>
    </source>
</evidence>
<sequence length="117" mass="12876">MTLPEVTPPGFPPPYPAGAARFAPGAAVRVRPGDAPGHLRTPWYLRGRAGRIERICGAFANPEELAYHRDGQPPRVLYRVRFTMAELWGPGAEQPADTLDAEIFEHWLEPMETGDAA</sequence>
<accession>A0ABQ6LBW3</accession>
<keyword evidence="3" id="KW-1185">Reference proteome</keyword>
<dbReference type="Proteomes" id="UP001239909">
    <property type="component" value="Unassembled WGS sequence"/>
</dbReference>
<dbReference type="InterPro" id="IPR008990">
    <property type="entry name" value="Elect_transpt_acc-like_dom_sf"/>
</dbReference>
<proteinExistence type="predicted"/>
<dbReference type="RefSeq" id="WP_285669521.1">
    <property type="nucleotide sequence ID" value="NZ_BSYI01000001.1"/>
</dbReference>
<comment type="caution">
    <text evidence="2">The sequence shown here is derived from an EMBL/GenBank/DDBJ whole genome shotgun (WGS) entry which is preliminary data.</text>
</comment>
<dbReference type="InterPro" id="IPR024690">
    <property type="entry name" value="CN_hydtase_beta_dom_C"/>
</dbReference>
<evidence type="ECO:0000259" key="1">
    <source>
        <dbReference type="Pfam" id="PF02211"/>
    </source>
</evidence>
<gene>
    <name evidence="2" type="ORF">LNKW23_01070</name>
</gene>
<dbReference type="SUPFAM" id="SSF50090">
    <property type="entry name" value="Electron transport accessory proteins"/>
    <property type="match status" value="1"/>
</dbReference>